<evidence type="ECO:0000256" key="2">
    <source>
        <dbReference type="ARBA" id="ARBA00022729"/>
    </source>
</evidence>
<name>A0AAV7L8V4_PLEWA</name>
<feature type="signal peptide" evidence="11">
    <location>
        <begin position="1"/>
        <end position="20"/>
    </location>
</feature>
<keyword evidence="2 11" id="KW-0732">Signal</keyword>
<evidence type="ECO:0000256" key="9">
    <source>
        <dbReference type="RuleBase" id="RU363034"/>
    </source>
</evidence>
<accession>A0AAV7L8V4</accession>
<evidence type="ECO:0000256" key="6">
    <source>
        <dbReference type="ARBA" id="ARBA00023180"/>
    </source>
</evidence>
<dbReference type="InterPro" id="IPR018114">
    <property type="entry name" value="TRYPSIN_HIS"/>
</dbReference>
<evidence type="ECO:0000313" key="14">
    <source>
        <dbReference type="Proteomes" id="UP001066276"/>
    </source>
</evidence>
<feature type="region of interest" description="Disordered" evidence="10">
    <location>
        <begin position="546"/>
        <end position="579"/>
    </location>
</feature>
<dbReference type="GO" id="GO:0006508">
    <property type="term" value="P:proteolysis"/>
    <property type="evidence" value="ECO:0007669"/>
    <property type="project" value="UniProtKB-KW"/>
</dbReference>
<protein>
    <recommendedName>
        <fullName evidence="8">Serine protease 56</fullName>
    </recommendedName>
</protein>
<keyword evidence="5" id="KW-1015">Disulfide bond</keyword>
<evidence type="ECO:0000256" key="11">
    <source>
        <dbReference type="SAM" id="SignalP"/>
    </source>
</evidence>
<dbReference type="GO" id="GO:0043010">
    <property type="term" value="P:camera-type eye development"/>
    <property type="evidence" value="ECO:0007669"/>
    <property type="project" value="UniProtKB-ARBA"/>
</dbReference>
<dbReference type="PANTHER" id="PTHR24252:SF10">
    <property type="entry name" value="SERINE PROTEASE 56"/>
    <property type="match status" value="1"/>
</dbReference>
<comment type="caution">
    <text evidence="13">The sequence shown here is derived from an EMBL/GenBank/DDBJ whole genome shotgun (WGS) entry which is preliminary data.</text>
</comment>
<keyword evidence="14" id="KW-1185">Reference proteome</keyword>
<evidence type="ECO:0000313" key="13">
    <source>
        <dbReference type="EMBL" id="KAJ1087354.1"/>
    </source>
</evidence>
<proteinExistence type="predicted"/>
<evidence type="ECO:0000256" key="4">
    <source>
        <dbReference type="ARBA" id="ARBA00022825"/>
    </source>
</evidence>
<dbReference type="PROSITE" id="PS00135">
    <property type="entry name" value="TRYPSIN_SER"/>
    <property type="match status" value="1"/>
</dbReference>
<dbReference type="InterPro" id="IPR001254">
    <property type="entry name" value="Trypsin_dom"/>
</dbReference>
<evidence type="ECO:0000256" key="5">
    <source>
        <dbReference type="ARBA" id="ARBA00023157"/>
    </source>
</evidence>
<evidence type="ECO:0000259" key="12">
    <source>
        <dbReference type="PROSITE" id="PS50240"/>
    </source>
</evidence>
<evidence type="ECO:0000256" key="10">
    <source>
        <dbReference type="SAM" id="MobiDB-lite"/>
    </source>
</evidence>
<organism evidence="13 14">
    <name type="scientific">Pleurodeles waltl</name>
    <name type="common">Iberian ribbed newt</name>
    <dbReference type="NCBI Taxonomy" id="8319"/>
    <lineage>
        <taxon>Eukaryota</taxon>
        <taxon>Metazoa</taxon>
        <taxon>Chordata</taxon>
        <taxon>Craniata</taxon>
        <taxon>Vertebrata</taxon>
        <taxon>Euteleostomi</taxon>
        <taxon>Amphibia</taxon>
        <taxon>Batrachia</taxon>
        <taxon>Caudata</taxon>
        <taxon>Salamandroidea</taxon>
        <taxon>Salamandridae</taxon>
        <taxon>Pleurodelinae</taxon>
        <taxon>Pleurodeles</taxon>
    </lineage>
</organism>
<gene>
    <name evidence="13" type="ORF">NDU88_000531</name>
</gene>
<keyword evidence="4 9" id="KW-0720">Serine protease</keyword>
<keyword evidence="3 9" id="KW-0378">Hydrolase</keyword>
<dbReference type="PROSITE" id="PS00134">
    <property type="entry name" value="TRYPSIN_HIS"/>
    <property type="match status" value="1"/>
</dbReference>
<evidence type="ECO:0000256" key="1">
    <source>
        <dbReference type="ARBA" id="ARBA00022670"/>
    </source>
</evidence>
<dbReference type="Pfam" id="PF00089">
    <property type="entry name" value="Trypsin"/>
    <property type="match status" value="1"/>
</dbReference>
<dbReference type="EMBL" id="JANPWB010000015">
    <property type="protein sequence ID" value="KAJ1087354.1"/>
    <property type="molecule type" value="Genomic_DNA"/>
</dbReference>
<evidence type="ECO:0000256" key="7">
    <source>
        <dbReference type="ARBA" id="ARBA00060315"/>
    </source>
</evidence>
<dbReference type="PROSITE" id="PS50240">
    <property type="entry name" value="TRYPSIN_DOM"/>
    <property type="match status" value="1"/>
</dbReference>
<dbReference type="Proteomes" id="UP001066276">
    <property type="component" value="Chromosome 11"/>
</dbReference>
<dbReference type="GO" id="GO:0004252">
    <property type="term" value="F:serine-type endopeptidase activity"/>
    <property type="evidence" value="ECO:0007669"/>
    <property type="project" value="InterPro"/>
</dbReference>
<dbReference type="SMART" id="SM00020">
    <property type="entry name" value="Tryp_SPc"/>
    <property type="match status" value="1"/>
</dbReference>
<dbReference type="PANTHER" id="PTHR24252">
    <property type="entry name" value="ACROSIN-RELATED"/>
    <property type="match status" value="1"/>
</dbReference>
<comment type="function">
    <text evidence="7">Serine protease required during eye development.</text>
</comment>
<dbReference type="InterPro" id="IPR009003">
    <property type="entry name" value="Peptidase_S1_PA"/>
</dbReference>
<evidence type="ECO:0000256" key="3">
    <source>
        <dbReference type="ARBA" id="ARBA00022801"/>
    </source>
</evidence>
<evidence type="ECO:0000256" key="8">
    <source>
        <dbReference type="ARBA" id="ARBA00073729"/>
    </source>
</evidence>
<feature type="domain" description="Peptidase S1" evidence="12">
    <location>
        <begin position="194"/>
        <end position="428"/>
    </location>
</feature>
<dbReference type="CDD" id="cd00190">
    <property type="entry name" value="Tryp_SPc"/>
    <property type="match status" value="1"/>
</dbReference>
<dbReference type="FunFam" id="2.40.10.10:FF:000081">
    <property type="entry name" value="Serine protease 56"/>
    <property type="match status" value="1"/>
</dbReference>
<reference evidence="13" key="1">
    <citation type="journal article" date="2022" name="bioRxiv">
        <title>Sequencing and chromosome-scale assembly of the giantPleurodeles waltlgenome.</title>
        <authorList>
            <person name="Brown T."/>
            <person name="Elewa A."/>
            <person name="Iarovenko S."/>
            <person name="Subramanian E."/>
            <person name="Araus A.J."/>
            <person name="Petzold A."/>
            <person name="Susuki M."/>
            <person name="Suzuki K.-i.T."/>
            <person name="Hayashi T."/>
            <person name="Toyoda A."/>
            <person name="Oliveira C."/>
            <person name="Osipova E."/>
            <person name="Leigh N.D."/>
            <person name="Simon A."/>
            <person name="Yun M.H."/>
        </authorList>
    </citation>
    <scope>NUCLEOTIDE SEQUENCE</scope>
    <source>
        <strain evidence="13">20211129_DDA</strain>
        <tissue evidence="13">Liver</tissue>
    </source>
</reference>
<keyword evidence="6" id="KW-0325">Glycoprotein</keyword>
<dbReference type="PRINTS" id="PR00722">
    <property type="entry name" value="CHYMOTRYPSIN"/>
</dbReference>
<dbReference type="InterPro" id="IPR043504">
    <property type="entry name" value="Peptidase_S1_PA_chymotrypsin"/>
</dbReference>
<keyword evidence="1 9" id="KW-0645">Protease</keyword>
<dbReference type="InterPro" id="IPR001314">
    <property type="entry name" value="Peptidase_S1A"/>
</dbReference>
<feature type="chain" id="PRO_5043888351" description="Serine protease 56" evidence="11">
    <location>
        <begin position="21"/>
        <end position="814"/>
    </location>
</feature>
<sequence length="814" mass="89102">MGPWGWSVLCLLLAAGRSNSAPLGKDLYYMPAGTLRAMSSRGTVVLEVALKRALEALREALSQRNRLLMDCRGCVSCLFQDCGNQAEECEALDPTQTSEPSCAVILETQRISEQSRRNWALSKACSSYQRFCPEGSAAAENCLQLMAGRCHLRLQECKLEQDMDYLSTSPEDDPAGSCGRRLAPANATGVKGRIVGGVAAGAGAWPWLVSIRLNGELMCGGVLVGQTWVLTAAHCFTGNSNELYWTVVVGDYDLSKSDEGETVLGVNRIVIHPKFNPKTFNNDLALVELTTSTVGVGKASPVCLPDFLQDPPAGTPCFIAGWGSVYQDGPSAEVVMEARVPVLSQDSCRNALGKDLLTSTMFCAGYLSGGIDSCQGDSGGPLTCQDPTTKQYVLHGITSWGDGCGEKGKPGVYTRVTAFTDWISHQMSKSPLSREPTCHELLSLSKLSEDAQGSEFSRLCSYYSQPCTSHLSQVGCTQAAEEKCRVRQKKCELRSYVQGLLDILRLAEEFLRNNVDFSFFTQMLPQFMEQMYHQVFPARVRRDLTEQVQKDSPADGARQPMATDASVGRASPKEDTERSLKAHALSFESLFQGVGPSLEDWVSHLRGLTTEETEANEMPPAVDTDGLTMEKQLFQQVDDTSLEELKGEGWLSIHRLRQEVHKEALAKDVGHLEVPAAEQLDITVLKESKHLGRPSRRQKRDVSGEGLGKDKREMWLRKDFTACQALNESEAHVSALKEQHQWILQVPEPDLSMAFQEILVDLGSKNGKGLFRARIQAQVGGKSVSFNSLVGLEKDSLDRTVPAIIATALEALKT</sequence>
<dbReference type="AlphaFoldDB" id="A0AAV7L8V4"/>
<dbReference type="InterPro" id="IPR033116">
    <property type="entry name" value="TRYPSIN_SER"/>
</dbReference>
<dbReference type="Gene3D" id="2.40.10.10">
    <property type="entry name" value="Trypsin-like serine proteases"/>
    <property type="match status" value="1"/>
</dbReference>
<dbReference type="SUPFAM" id="SSF50494">
    <property type="entry name" value="Trypsin-like serine proteases"/>
    <property type="match status" value="1"/>
</dbReference>